<dbReference type="InterPro" id="IPR018357">
    <property type="entry name" value="Hexapep_transf_CS"/>
</dbReference>
<dbReference type="AlphaFoldDB" id="A0A844HTS3"/>
<accession>A0A844HTS3</accession>
<dbReference type="InterPro" id="IPR051159">
    <property type="entry name" value="Hexapeptide_acetyltransf"/>
</dbReference>
<evidence type="ECO:0000256" key="3">
    <source>
        <dbReference type="ARBA" id="ARBA00023315"/>
    </source>
</evidence>
<dbReference type="PANTHER" id="PTHR23416">
    <property type="entry name" value="SIALIC ACID SYNTHASE-RELATED"/>
    <property type="match status" value="1"/>
</dbReference>
<dbReference type="Proteomes" id="UP000449846">
    <property type="component" value="Unassembled WGS sequence"/>
</dbReference>
<dbReference type="Pfam" id="PF00132">
    <property type="entry name" value="Hexapep"/>
    <property type="match status" value="1"/>
</dbReference>
<dbReference type="InterPro" id="IPR001451">
    <property type="entry name" value="Hexapep"/>
</dbReference>
<sequence>MRIACHLGELMRFGFSLAKSGRSNLRKADPSGRSTNSKPAVSKAEQGIGNLFSKDELSEFYSLADASAVAAGNIRGAQAKWDLQGSVLSGKYTAIKGDFTARGVVRIGKYCAFGRYVALISGNHRTDMPNQQVWFNKRFGFTPAVETKGPVEVGHNVWIGDKVSVLSGVQIGHGSVIGAGATVVKSVPPFSIIGGSPAREIRRRFSPSVIEQMLELGWWDWDDDRIARNKTFFELNLTPTDDFDLFSVVVD</sequence>
<evidence type="ECO:0000256" key="4">
    <source>
        <dbReference type="SAM" id="MobiDB-lite"/>
    </source>
</evidence>
<organism evidence="5 6">
    <name type="scientific">Paracoccus litorisediminis</name>
    <dbReference type="NCBI Taxonomy" id="2006130"/>
    <lineage>
        <taxon>Bacteria</taxon>
        <taxon>Pseudomonadati</taxon>
        <taxon>Pseudomonadota</taxon>
        <taxon>Alphaproteobacteria</taxon>
        <taxon>Rhodobacterales</taxon>
        <taxon>Paracoccaceae</taxon>
        <taxon>Paracoccus</taxon>
    </lineage>
</organism>
<dbReference type="CDD" id="cd03349">
    <property type="entry name" value="LbH_XAT"/>
    <property type="match status" value="1"/>
</dbReference>
<feature type="region of interest" description="Disordered" evidence="4">
    <location>
        <begin position="22"/>
        <end position="42"/>
    </location>
</feature>
<keyword evidence="6" id="KW-1185">Reference proteome</keyword>
<dbReference type="InterPro" id="IPR011004">
    <property type="entry name" value="Trimer_LpxA-like_sf"/>
</dbReference>
<proteinExistence type="predicted"/>
<evidence type="ECO:0000256" key="1">
    <source>
        <dbReference type="ARBA" id="ARBA00022679"/>
    </source>
</evidence>
<dbReference type="OrthoDB" id="9815592at2"/>
<evidence type="ECO:0000256" key="2">
    <source>
        <dbReference type="ARBA" id="ARBA00022737"/>
    </source>
</evidence>
<evidence type="ECO:0000313" key="6">
    <source>
        <dbReference type="Proteomes" id="UP000449846"/>
    </source>
</evidence>
<keyword evidence="2" id="KW-0677">Repeat</keyword>
<evidence type="ECO:0000313" key="5">
    <source>
        <dbReference type="EMBL" id="MTH62539.1"/>
    </source>
</evidence>
<dbReference type="PROSITE" id="PS00101">
    <property type="entry name" value="HEXAPEP_TRANSFERASES"/>
    <property type="match status" value="1"/>
</dbReference>
<keyword evidence="1" id="KW-0808">Transferase</keyword>
<name>A0A844HTS3_9RHOB</name>
<dbReference type="PANTHER" id="PTHR23416:SF78">
    <property type="entry name" value="LIPOPOLYSACCHARIDE BIOSYNTHESIS O-ACETYL TRANSFERASE WBBJ-RELATED"/>
    <property type="match status" value="1"/>
</dbReference>
<protein>
    <submittedName>
        <fullName evidence="5">Uncharacterized protein</fullName>
    </submittedName>
</protein>
<dbReference type="Gene3D" id="2.160.10.10">
    <property type="entry name" value="Hexapeptide repeat proteins"/>
    <property type="match status" value="1"/>
</dbReference>
<dbReference type="GO" id="GO:0016746">
    <property type="term" value="F:acyltransferase activity"/>
    <property type="evidence" value="ECO:0007669"/>
    <property type="project" value="UniProtKB-KW"/>
</dbReference>
<keyword evidence="3" id="KW-0012">Acyltransferase</keyword>
<comment type="caution">
    <text evidence="5">The sequence shown here is derived from an EMBL/GenBank/DDBJ whole genome shotgun (WGS) entry which is preliminary data.</text>
</comment>
<reference evidence="5 6" key="1">
    <citation type="submission" date="2019-11" db="EMBL/GenBank/DDBJ databases">
        <authorList>
            <person name="Dong K."/>
        </authorList>
    </citation>
    <scope>NUCLEOTIDE SEQUENCE [LARGE SCALE GENOMIC DNA]</scope>
    <source>
        <strain evidence="5 6">NBRC 112902</strain>
    </source>
</reference>
<dbReference type="SUPFAM" id="SSF51161">
    <property type="entry name" value="Trimeric LpxA-like enzymes"/>
    <property type="match status" value="1"/>
</dbReference>
<dbReference type="EMBL" id="WMIG01000041">
    <property type="protein sequence ID" value="MTH62539.1"/>
    <property type="molecule type" value="Genomic_DNA"/>
</dbReference>
<gene>
    <name evidence="5" type="ORF">GL300_25520</name>
</gene>